<protein>
    <submittedName>
        <fullName evidence="2">Uncharacterized protein</fullName>
    </submittedName>
</protein>
<dbReference type="InParanoid" id="Q22KR4"/>
<dbReference type="KEGG" id="tet:TTHERM_00312160"/>
<dbReference type="AlphaFoldDB" id="Q22KR4"/>
<dbReference type="EMBL" id="GG662498">
    <property type="protein sequence ID" value="EAR85735.1"/>
    <property type="molecule type" value="Genomic_DNA"/>
</dbReference>
<dbReference type="RefSeq" id="XP_001033398.1">
    <property type="nucleotide sequence ID" value="XM_001033398.3"/>
</dbReference>
<dbReference type="OMA" id="ERMNQKT"/>
<dbReference type="Proteomes" id="UP000009168">
    <property type="component" value="Unassembled WGS sequence"/>
</dbReference>
<dbReference type="GeneID" id="7846449"/>
<evidence type="ECO:0000313" key="3">
    <source>
        <dbReference type="Proteomes" id="UP000009168"/>
    </source>
</evidence>
<keyword evidence="3" id="KW-1185">Reference proteome</keyword>
<dbReference type="HOGENOM" id="CLU_916689_0_0_1"/>
<proteinExistence type="predicted"/>
<evidence type="ECO:0000256" key="1">
    <source>
        <dbReference type="SAM" id="Coils"/>
    </source>
</evidence>
<organism evidence="2 3">
    <name type="scientific">Tetrahymena thermophila (strain SB210)</name>
    <dbReference type="NCBI Taxonomy" id="312017"/>
    <lineage>
        <taxon>Eukaryota</taxon>
        <taxon>Sar</taxon>
        <taxon>Alveolata</taxon>
        <taxon>Ciliophora</taxon>
        <taxon>Intramacronucleata</taxon>
        <taxon>Oligohymenophorea</taxon>
        <taxon>Hymenostomatida</taxon>
        <taxon>Tetrahymenina</taxon>
        <taxon>Tetrahymenidae</taxon>
        <taxon>Tetrahymena</taxon>
    </lineage>
</organism>
<name>Q22KR4_TETTS</name>
<feature type="coiled-coil region" evidence="1">
    <location>
        <begin position="52"/>
        <end position="177"/>
    </location>
</feature>
<gene>
    <name evidence="2" type="ORF">TTHERM_00312160</name>
</gene>
<sequence>MSQENYDDDVSKILSVQKNENEGVAAVDASNKLQSSESKNDDYEILCNPQELIQLQKECQIVSEKLEQAQKCILEKETINFEQEKRIKQLTEENSLLQEQVKEQQKKFEDEKSNLDIKNAQITGLENEIKMLKSELNDAKQIIEQSQKKCAQQTEKAHHYEEELNKLKQLIDATNFQIQEQNKLNQSLIRRNNDIVSQQQKKEEELKKKDQNKLMFSRIESVNNIFEQVETLKSELLTYEELFKNLDFPIFWDILSSRVNEKVDKHNGNKTEFRQSQLKYETKQICEGLQQALKVHNVNYKFEI</sequence>
<evidence type="ECO:0000313" key="2">
    <source>
        <dbReference type="EMBL" id="EAR85735.1"/>
    </source>
</evidence>
<keyword evidence="1" id="KW-0175">Coiled coil</keyword>
<reference evidence="3" key="1">
    <citation type="journal article" date="2006" name="PLoS Biol.">
        <title>Macronuclear genome sequence of the ciliate Tetrahymena thermophila, a model eukaryote.</title>
        <authorList>
            <person name="Eisen J.A."/>
            <person name="Coyne R.S."/>
            <person name="Wu M."/>
            <person name="Wu D."/>
            <person name="Thiagarajan M."/>
            <person name="Wortman J.R."/>
            <person name="Badger J.H."/>
            <person name="Ren Q."/>
            <person name="Amedeo P."/>
            <person name="Jones K.M."/>
            <person name="Tallon L.J."/>
            <person name="Delcher A.L."/>
            <person name="Salzberg S.L."/>
            <person name="Silva J.C."/>
            <person name="Haas B.J."/>
            <person name="Majoros W.H."/>
            <person name="Farzad M."/>
            <person name="Carlton J.M."/>
            <person name="Smith R.K. Jr."/>
            <person name="Garg J."/>
            <person name="Pearlman R.E."/>
            <person name="Karrer K.M."/>
            <person name="Sun L."/>
            <person name="Manning G."/>
            <person name="Elde N.C."/>
            <person name="Turkewitz A.P."/>
            <person name="Asai D.J."/>
            <person name="Wilkes D.E."/>
            <person name="Wang Y."/>
            <person name="Cai H."/>
            <person name="Collins K."/>
            <person name="Stewart B.A."/>
            <person name="Lee S.R."/>
            <person name="Wilamowska K."/>
            <person name="Weinberg Z."/>
            <person name="Ruzzo W.L."/>
            <person name="Wloga D."/>
            <person name="Gaertig J."/>
            <person name="Frankel J."/>
            <person name="Tsao C.-C."/>
            <person name="Gorovsky M.A."/>
            <person name="Keeling P.J."/>
            <person name="Waller R.F."/>
            <person name="Patron N.J."/>
            <person name="Cherry J.M."/>
            <person name="Stover N.A."/>
            <person name="Krieger C.J."/>
            <person name="del Toro C."/>
            <person name="Ryder H.F."/>
            <person name="Williamson S.C."/>
            <person name="Barbeau R.A."/>
            <person name="Hamilton E.P."/>
            <person name="Orias E."/>
        </authorList>
    </citation>
    <scope>NUCLEOTIDE SEQUENCE [LARGE SCALE GENOMIC DNA]</scope>
    <source>
        <strain evidence="3">SB210</strain>
    </source>
</reference>
<accession>Q22KR4</accession>